<dbReference type="RefSeq" id="WP_127765599.1">
    <property type="nucleotide sequence ID" value="NZ_SADE01000002.1"/>
</dbReference>
<evidence type="ECO:0000313" key="1">
    <source>
        <dbReference type="EMBL" id="RVU36123.1"/>
    </source>
</evidence>
<keyword evidence="2" id="KW-1185">Reference proteome</keyword>
<organism evidence="1 2">
    <name type="scientific">Hwanghaeella grinnelliae</name>
    <dbReference type="NCBI Taxonomy" id="2500179"/>
    <lineage>
        <taxon>Bacteria</taxon>
        <taxon>Pseudomonadati</taxon>
        <taxon>Pseudomonadota</taxon>
        <taxon>Alphaproteobacteria</taxon>
        <taxon>Rhodospirillales</taxon>
        <taxon>Rhodospirillaceae</taxon>
        <taxon>Hwanghaeella</taxon>
    </lineage>
</organism>
<evidence type="ECO:0008006" key="3">
    <source>
        <dbReference type="Google" id="ProtNLM"/>
    </source>
</evidence>
<dbReference type="Proteomes" id="UP000287447">
    <property type="component" value="Unassembled WGS sequence"/>
</dbReference>
<dbReference type="AlphaFoldDB" id="A0A437QNK6"/>
<name>A0A437QNK6_9PROT</name>
<proteinExistence type="predicted"/>
<evidence type="ECO:0000313" key="2">
    <source>
        <dbReference type="Proteomes" id="UP000287447"/>
    </source>
</evidence>
<reference evidence="2" key="1">
    <citation type="submission" date="2019-01" db="EMBL/GenBank/DDBJ databases">
        <title>Gri0909 isolated from a small marine red alga.</title>
        <authorList>
            <person name="Kim J."/>
            <person name="Jeong S.E."/>
            <person name="Jeon C.O."/>
        </authorList>
    </citation>
    <scope>NUCLEOTIDE SEQUENCE [LARGE SCALE GENOMIC DNA]</scope>
    <source>
        <strain evidence="2">Gri0909</strain>
    </source>
</reference>
<comment type="caution">
    <text evidence="1">The sequence shown here is derived from an EMBL/GenBank/DDBJ whole genome shotgun (WGS) entry which is preliminary data.</text>
</comment>
<protein>
    <recommendedName>
        <fullName evidence="3">PilZ domain-containing protein</fullName>
    </recommendedName>
</protein>
<gene>
    <name evidence="1" type="ORF">EOI86_12905</name>
</gene>
<sequence length="122" mass="14192">MFAWLKKKGSAIANRRRKGRVRPVDTYVRIDHQVFAIDDMDERHFRIVDYSGGLIKGQRFEFKFMLPMPNGSQDEFPGHGLVMRIDATGLTAAFTETQPYFQREIDRFVAAHREAAEQQSRD</sequence>
<dbReference type="EMBL" id="SADE01000002">
    <property type="protein sequence ID" value="RVU36123.1"/>
    <property type="molecule type" value="Genomic_DNA"/>
</dbReference>
<accession>A0A437QNK6</accession>